<dbReference type="SMART" id="SM00487">
    <property type="entry name" value="DEXDc"/>
    <property type="match status" value="1"/>
</dbReference>
<comment type="catalytic activity">
    <reaction evidence="7">
        <text>ATP + H2O = ADP + phosphate + H(+)</text>
        <dbReference type="Rhea" id="RHEA:13065"/>
        <dbReference type="ChEBI" id="CHEBI:15377"/>
        <dbReference type="ChEBI" id="CHEBI:15378"/>
        <dbReference type="ChEBI" id="CHEBI:30616"/>
        <dbReference type="ChEBI" id="CHEBI:43474"/>
        <dbReference type="ChEBI" id="CHEBI:456216"/>
        <dbReference type="EC" id="5.6.2.3"/>
    </reaction>
</comment>
<dbReference type="InterPro" id="IPR012337">
    <property type="entry name" value="RNaseH-like_sf"/>
</dbReference>
<dbReference type="Pfam" id="PF13307">
    <property type="entry name" value="Helicase_C_2"/>
    <property type="match status" value="1"/>
</dbReference>
<dbReference type="Gene3D" id="3.40.50.300">
    <property type="entry name" value="P-loop containing nucleotide triphosphate hydrolases"/>
    <property type="match status" value="2"/>
</dbReference>
<dbReference type="InterPro" id="IPR014013">
    <property type="entry name" value="Helic_SF1/SF2_ATP-bd_DinG/Rad3"/>
</dbReference>
<dbReference type="Pfam" id="PF00270">
    <property type="entry name" value="DEAD"/>
    <property type="match status" value="1"/>
</dbReference>
<dbReference type="InterPro" id="IPR013520">
    <property type="entry name" value="Ribonucl_H"/>
</dbReference>
<keyword evidence="10" id="KW-1185">Reference proteome</keyword>
<keyword evidence="2" id="KW-0547">Nucleotide-binding</keyword>
<dbReference type="InterPro" id="IPR045028">
    <property type="entry name" value="DinG/Rad3-like"/>
</dbReference>
<evidence type="ECO:0000259" key="8">
    <source>
        <dbReference type="PROSITE" id="PS51193"/>
    </source>
</evidence>
<evidence type="ECO:0000256" key="5">
    <source>
        <dbReference type="ARBA" id="ARBA00038058"/>
    </source>
</evidence>
<proteinExistence type="inferred from homology"/>
<evidence type="ECO:0000313" key="9">
    <source>
        <dbReference type="EMBL" id="GFZ29488.1"/>
    </source>
</evidence>
<keyword evidence="9" id="KW-0540">Nuclease</keyword>
<keyword evidence="4" id="KW-0067">ATP-binding</keyword>
<dbReference type="RefSeq" id="WP_206867533.1">
    <property type="nucleotide sequence ID" value="NZ_BMBA01000001.1"/>
</dbReference>
<keyword evidence="3" id="KW-0378">Hydrolase</keyword>
<dbReference type="PROSITE" id="PS51193">
    <property type="entry name" value="HELICASE_ATP_BIND_2"/>
    <property type="match status" value="1"/>
</dbReference>
<dbReference type="SUPFAM" id="SSF53098">
    <property type="entry name" value="Ribonuclease H-like"/>
    <property type="match status" value="1"/>
</dbReference>
<evidence type="ECO:0000256" key="7">
    <source>
        <dbReference type="ARBA" id="ARBA00048954"/>
    </source>
</evidence>
<sequence length="1002" mass="116339">MYPFSILNNVVFLDIETTGLNPLEDRIIEIGAVKIKDSIVTKFSSLVNPKIEVPLNIIDLCTGINQEALDNAPQIDVVMINLVEFIEDFPIICHNAAFEKSFLKVENSFLDSLELIAVLFPEFHEFNLQYLIKKLLPNSRVEQHRALSDSEDTIEVVNYAISNFYFDNGFTIPMSITELESWDWYKYITNINMDDVKDFISNIPPQAKVENQKAYTIFALKDYEKLFENEDVWKRNRSDYKLRPQQRDASKFIKEGLEGNKFTIMEAPTGLGKSMAYLLPASIYTHLKEEKVIISTNTKGLQNQLVEKDIPNLLEALNLKNDINYTLIKGKGNYLCYDRFEEIEYPKDMKNLIGYVYLKRLITEKGFGDIEEINYLIKEKFNLNDLLEQCFCDSELCDVDSCKYRDMCYYASKVEALKEAQLIVVNHSLLVKWPYQSIAPLENIVIDEAHNLVQEAYEAFEETLISYELHKFLTEIYDEEGKNGFIYYLSLRAKNKNLPLKNIQIGINHCLEQLDNVRLAFDSYINSNLINRDYNIKEHFNKNNPNMARIISCLQYLKEDIADLNLNIDKAVNVLKEITALEKDKRLKIMIEKVEVLGGYIKLIENVIEQSKNDYCFYFEVEKNLKWWKISSIPLDVSSDFYEKVLNGTKSCLFISATLSTDNGYNNLKNNLGISIAKAQNKEIVEVPPIDPVFDYKGRSSIYSFENLDPNDIGAFSEDMKNFVLELLNNIEGNIIILFTSKKRLQAFKSSAALELKNVGVRIVEGKKDIEKLKLRDKRFILLGSKGFFEGIDIPGDTMTTVILDKVPNINSKEPLYKSLVEKGLEKGKDYWQSYANVNFPIVSIDLKQIYGRIIRTEYDYGALFIMSKFDRNNSTIRKLEKQLHGVPIVRKEQEEIFKDLKIRTIRWKQMNLYKIMKEVKNTLLDELKSKKQAKAIASIKDIELYVNKFMSREYEKRNLKYDVNIYFTEHLMIYINGVKINLGNNKKAITQYFEDILLINV</sequence>
<comment type="similarity">
    <text evidence="5">Belongs to the helicase family. DinG subfamily.</text>
</comment>
<protein>
    <recommendedName>
        <fullName evidence="6">DNA 5'-3' helicase</fullName>
        <ecNumber evidence="6">5.6.2.3</ecNumber>
    </recommendedName>
</protein>
<dbReference type="SMART" id="SM00479">
    <property type="entry name" value="EXOIII"/>
    <property type="match status" value="1"/>
</dbReference>
<feature type="domain" description="Helicase ATP-binding" evidence="8">
    <location>
        <begin position="232"/>
        <end position="493"/>
    </location>
</feature>
<dbReference type="EC" id="5.6.2.3" evidence="6"/>
<reference evidence="9 10" key="1">
    <citation type="journal article" date="2021" name="Int. J. Syst. Evol. Microbiol.">
        <title>Clostridium zeae sp. nov., isolated from corn silage.</title>
        <authorList>
            <person name="Kobayashi H."/>
            <person name="Tanizawa Y."/>
            <person name="Yagura M."/>
            <person name="Sakamoto M."/>
            <person name="Ohkuma M."/>
            <person name="Tohno M."/>
        </authorList>
    </citation>
    <scope>NUCLEOTIDE SEQUENCE [LARGE SCALE GENOMIC DNA]</scope>
    <source>
        <strain evidence="9 10">CSC2</strain>
    </source>
</reference>
<dbReference type="InterPro" id="IPR027417">
    <property type="entry name" value="P-loop_NTPase"/>
</dbReference>
<dbReference type="SMART" id="SM00491">
    <property type="entry name" value="HELICc2"/>
    <property type="match status" value="1"/>
</dbReference>
<evidence type="ECO:0000256" key="4">
    <source>
        <dbReference type="ARBA" id="ARBA00022840"/>
    </source>
</evidence>
<dbReference type="GO" id="GO:0004527">
    <property type="term" value="F:exonuclease activity"/>
    <property type="evidence" value="ECO:0007669"/>
    <property type="project" value="UniProtKB-KW"/>
</dbReference>
<dbReference type="PANTHER" id="PTHR11472:SF34">
    <property type="entry name" value="REGULATOR OF TELOMERE ELONGATION HELICASE 1"/>
    <property type="match status" value="1"/>
</dbReference>
<dbReference type="Gene3D" id="3.30.420.10">
    <property type="entry name" value="Ribonuclease H-like superfamily/Ribonuclease H"/>
    <property type="match status" value="1"/>
</dbReference>
<name>A0ABQ1E444_9CLOT</name>
<organism evidence="9 10">
    <name type="scientific">Clostridium zeae</name>
    <dbReference type="NCBI Taxonomy" id="2759022"/>
    <lineage>
        <taxon>Bacteria</taxon>
        <taxon>Bacillati</taxon>
        <taxon>Bacillota</taxon>
        <taxon>Clostridia</taxon>
        <taxon>Eubacteriales</taxon>
        <taxon>Clostridiaceae</taxon>
        <taxon>Clostridium</taxon>
    </lineage>
</organism>
<evidence type="ECO:0000256" key="2">
    <source>
        <dbReference type="ARBA" id="ARBA00022741"/>
    </source>
</evidence>
<gene>
    <name evidence="9" type="ORF">CSC2_00140</name>
</gene>
<comment type="caution">
    <text evidence="9">The sequence shown here is derived from an EMBL/GenBank/DDBJ whole genome shotgun (WGS) entry which is preliminary data.</text>
</comment>
<dbReference type="EMBL" id="BMBA01000001">
    <property type="protein sequence ID" value="GFZ29488.1"/>
    <property type="molecule type" value="Genomic_DNA"/>
</dbReference>
<dbReference type="Pfam" id="PF00929">
    <property type="entry name" value="RNase_T"/>
    <property type="match status" value="1"/>
</dbReference>
<evidence type="ECO:0000256" key="3">
    <source>
        <dbReference type="ARBA" id="ARBA00022801"/>
    </source>
</evidence>
<keyword evidence="9" id="KW-0269">Exonuclease</keyword>
<evidence type="ECO:0000256" key="1">
    <source>
        <dbReference type="ARBA" id="ARBA00001966"/>
    </source>
</evidence>
<comment type="cofactor">
    <cofactor evidence="1">
        <name>[4Fe-4S] cluster</name>
        <dbReference type="ChEBI" id="CHEBI:49883"/>
    </cofactor>
</comment>
<evidence type="ECO:0000313" key="10">
    <source>
        <dbReference type="Proteomes" id="UP000663802"/>
    </source>
</evidence>
<dbReference type="SUPFAM" id="SSF52540">
    <property type="entry name" value="P-loop containing nucleoside triphosphate hydrolases"/>
    <property type="match status" value="1"/>
</dbReference>
<dbReference type="Proteomes" id="UP000663802">
    <property type="component" value="Unassembled WGS sequence"/>
</dbReference>
<accession>A0ABQ1E444</accession>
<evidence type="ECO:0000256" key="6">
    <source>
        <dbReference type="ARBA" id="ARBA00044969"/>
    </source>
</evidence>
<dbReference type="InterPro" id="IPR011545">
    <property type="entry name" value="DEAD/DEAH_box_helicase_dom"/>
</dbReference>
<dbReference type="PANTHER" id="PTHR11472">
    <property type="entry name" value="DNA REPAIR DEAD HELICASE RAD3/XP-D SUBFAMILY MEMBER"/>
    <property type="match status" value="1"/>
</dbReference>
<dbReference type="InterPro" id="IPR036397">
    <property type="entry name" value="RNaseH_sf"/>
</dbReference>
<dbReference type="InterPro" id="IPR006555">
    <property type="entry name" value="ATP-dep_Helicase_C"/>
</dbReference>
<dbReference type="CDD" id="cd06127">
    <property type="entry name" value="DEDDh"/>
    <property type="match status" value="1"/>
</dbReference>
<dbReference type="InterPro" id="IPR014001">
    <property type="entry name" value="Helicase_ATP-bd"/>
</dbReference>